<evidence type="ECO:0000259" key="5">
    <source>
        <dbReference type="Pfam" id="PF09699"/>
    </source>
</evidence>
<evidence type="ECO:0000256" key="4">
    <source>
        <dbReference type="SAM" id="Phobius"/>
    </source>
</evidence>
<dbReference type="AlphaFoldDB" id="A0AAE3QI49"/>
<dbReference type="SUPFAM" id="SSF48452">
    <property type="entry name" value="TPR-like"/>
    <property type="match status" value="1"/>
</dbReference>
<dbReference type="Pfam" id="PF13432">
    <property type="entry name" value="TPR_16"/>
    <property type="match status" value="2"/>
</dbReference>
<dbReference type="InterPro" id="IPR023155">
    <property type="entry name" value="Cyt_c-552/4"/>
</dbReference>
<evidence type="ECO:0000313" key="8">
    <source>
        <dbReference type="Proteomes" id="UP001241110"/>
    </source>
</evidence>
<evidence type="ECO:0000256" key="2">
    <source>
        <dbReference type="PROSITE-ProRule" id="PRU00339"/>
    </source>
</evidence>
<dbReference type="Proteomes" id="UP001241110">
    <property type="component" value="Unassembled WGS sequence"/>
</dbReference>
<evidence type="ECO:0000313" key="7">
    <source>
        <dbReference type="EMBL" id="MDJ1479787.1"/>
    </source>
</evidence>
<dbReference type="PROSITE" id="PS50005">
    <property type="entry name" value="TPR"/>
    <property type="match status" value="1"/>
</dbReference>
<feature type="domain" description="Doubled CXXCH motif" evidence="5">
    <location>
        <begin position="369"/>
        <end position="398"/>
    </location>
</feature>
<dbReference type="Pfam" id="PF09699">
    <property type="entry name" value="Paired_CXXCH_1"/>
    <property type="match status" value="1"/>
</dbReference>
<dbReference type="CDD" id="cd08168">
    <property type="entry name" value="Cytochrom_C3"/>
    <property type="match status" value="1"/>
</dbReference>
<accession>A0AAE3QI49</accession>
<dbReference type="RefSeq" id="WP_313976254.1">
    <property type="nucleotide sequence ID" value="NZ_JASJOS010000002.1"/>
</dbReference>
<dbReference type="InterPro" id="IPR051829">
    <property type="entry name" value="Multiheme_Cytochr_ET"/>
</dbReference>
<feature type="domain" description="Cytochrome c-552/4" evidence="6">
    <location>
        <begin position="79"/>
        <end position="106"/>
    </location>
</feature>
<comment type="caution">
    <text evidence="7">The sequence shown here is derived from an EMBL/GenBank/DDBJ whole genome shotgun (WGS) entry which is preliminary data.</text>
</comment>
<dbReference type="InterPro" id="IPR011990">
    <property type="entry name" value="TPR-like_helical_dom_sf"/>
</dbReference>
<dbReference type="SUPFAM" id="SSF48371">
    <property type="entry name" value="ARM repeat"/>
    <property type="match status" value="1"/>
</dbReference>
<dbReference type="InterPro" id="IPR016024">
    <property type="entry name" value="ARM-type_fold"/>
</dbReference>
<evidence type="ECO:0000256" key="1">
    <source>
        <dbReference type="ARBA" id="ARBA00022729"/>
    </source>
</evidence>
<sequence>MRKTSKKETETEFTSKPTKNLTNKSSLSSRKTLWIGIAAIVLSVGYSFFLISCSQKENAEQADTATNSVSLTTYVGSKQCQSCHAEQQTQWNSSHHAQAIQEANAQTVLGNFNQATFRYNTIQSRFYKKGNDYFIETDGPDGKLTEYKVSYTFGVYPLQQYLVQFPGGRMQAIPIAWDSRKKEEGGQRWFHMYPDEKIDFKDQLHWTGPYQNWNMMCAECHSTALKKNWDPEQNAYHTEWKELSVGCESCHGPASGHIEWSKAASKETDAKKGFAFSLRSGWSSDWQFADNAPIAHRVKGPNSAIENVCAACHARSSQLTDGWNASPADEFTQHHNPAVLTEPLFWATGEQHDEVYVWNTFHASKMYANGVTCVDCHNAHTGKLLASDNSLCGRCHSPAVFDTPKHHFHQTATAGASCVSCHMPTRTYMGVDERRDHSFQVPRPDLSMTTQSPNACVSCHTTKNNQWAAKALDKWYGNEWRQRPHWANTFHQASSGKPNADQALMTLAKDTKQSAIVRASSLSLLRREARPEVIALAQLLMQDAAPKVRSEAVKLLETVEPGERWRLANALLDDANRMVRMETVAILADMPAEQLNDTDRQRWGRALGEYEQSLRLHSDFPSNSSQLGVLYLRQQRWNEARSWLLKAIELDRKFEAGYVNLADYYRLTKNDVLAVETLNKGLEFVPKGADLRYALALTYVRLGDVNQALPLLKEAIRLSPDNVQYAYVYAVALHDKAGPLQGIAALKQALQHLPNNGDLLSLLVEWLIETRNFAEARSYSEQYAGLYPNDPAIARWKQIIP</sequence>
<dbReference type="InterPro" id="IPR036280">
    <property type="entry name" value="Multihaem_cyt_sf"/>
</dbReference>
<reference evidence="7" key="1">
    <citation type="submission" date="2023-05" db="EMBL/GenBank/DDBJ databases">
        <authorList>
            <person name="Zhang X."/>
        </authorList>
    </citation>
    <scope>NUCLEOTIDE SEQUENCE</scope>
    <source>
        <strain evidence="7">YF14B1</strain>
    </source>
</reference>
<dbReference type="InterPro" id="IPR010177">
    <property type="entry name" value="Paired_CXXCH_1"/>
</dbReference>
<dbReference type="EMBL" id="JASJOS010000002">
    <property type="protein sequence ID" value="MDJ1479787.1"/>
    <property type="molecule type" value="Genomic_DNA"/>
</dbReference>
<dbReference type="SUPFAM" id="SSF48695">
    <property type="entry name" value="Multiheme cytochromes"/>
    <property type="match status" value="1"/>
</dbReference>
<proteinExistence type="predicted"/>
<organism evidence="7 8">
    <name type="scientific">Xanthocytophaga flava</name>
    <dbReference type="NCBI Taxonomy" id="3048013"/>
    <lineage>
        <taxon>Bacteria</taxon>
        <taxon>Pseudomonadati</taxon>
        <taxon>Bacteroidota</taxon>
        <taxon>Cytophagia</taxon>
        <taxon>Cytophagales</taxon>
        <taxon>Rhodocytophagaceae</taxon>
        <taxon>Xanthocytophaga</taxon>
    </lineage>
</organism>
<feature type="domain" description="Cytochrome c-552/4" evidence="6">
    <location>
        <begin position="213"/>
        <end position="252"/>
    </location>
</feature>
<dbReference type="PANTHER" id="PTHR35038">
    <property type="entry name" value="DISSIMILATORY SULFITE REDUCTASE SIRA"/>
    <property type="match status" value="1"/>
</dbReference>
<feature type="compositionally biased region" description="Basic and acidic residues" evidence="3">
    <location>
        <begin position="1"/>
        <end position="10"/>
    </location>
</feature>
<dbReference type="Pfam" id="PF14559">
    <property type="entry name" value="TPR_19"/>
    <property type="match status" value="1"/>
</dbReference>
<name>A0AAE3QI49_9BACT</name>
<keyword evidence="4" id="KW-0812">Transmembrane</keyword>
<protein>
    <submittedName>
        <fullName evidence="7">Cytochrome c3 family protein</fullName>
    </submittedName>
</protein>
<evidence type="ECO:0000259" key="6">
    <source>
        <dbReference type="Pfam" id="PF13435"/>
    </source>
</evidence>
<keyword evidence="1" id="KW-0732">Signal</keyword>
<dbReference type="InterPro" id="IPR019734">
    <property type="entry name" value="TPR_rpt"/>
</dbReference>
<feature type="transmembrane region" description="Helical" evidence="4">
    <location>
        <begin position="33"/>
        <end position="51"/>
    </location>
</feature>
<dbReference type="Pfam" id="PF13435">
    <property type="entry name" value="Cytochrome_C554"/>
    <property type="match status" value="2"/>
</dbReference>
<dbReference type="PROSITE" id="PS50293">
    <property type="entry name" value="TPR_REGION"/>
    <property type="match status" value="1"/>
</dbReference>
<dbReference type="Gene3D" id="1.10.1130.10">
    <property type="entry name" value="Flavocytochrome C3, Chain A"/>
    <property type="match status" value="2"/>
</dbReference>
<keyword evidence="2" id="KW-0802">TPR repeat</keyword>
<feature type="repeat" description="TPR" evidence="2">
    <location>
        <begin position="689"/>
        <end position="722"/>
    </location>
</feature>
<feature type="region of interest" description="Disordered" evidence="3">
    <location>
        <begin position="1"/>
        <end position="24"/>
    </location>
</feature>
<keyword evidence="4" id="KW-1133">Transmembrane helix</keyword>
<dbReference type="SMART" id="SM00028">
    <property type="entry name" value="TPR"/>
    <property type="match status" value="3"/>
</dbReference>
<dbReference type="Gene3D" id="1.25.40.10">
    <property type="entry name" value="Tetratricopeptide repeat domain"/>
    <property type="match status" value="1"/>
</dbReference>
<evidence type="ECO:0000256" key="3">
    <source>
        <dbReference type="SAM" id="MobiDB-lite"/>
    </source>
</evidence>
<dbReference type="GO" id="GO:0016491">
    <property type="term" value="F:oxidoreductase activity"/>
    <property type="evidence" value="ECO:0007669"/>
    <property type="project" value="TreeGrafter"/>
</dbReference>
<gene>
    <name evidence="7" type="ORF">QNI16_04765</name>
</gene>
<keyword evidence="4" id="KW-0472">Membrane</keyword>
<dbReference type="PANTHER" id="PTHR35038:SF8">
    <property type="entry name" value="C-TYPE POLYHEME CYTOCHROME OMCC"/>
    <property type="match status" value="1"/>
</dbReference>